<protein>
    <recommendedName>
        <fullName evidence="2">PDZ domain-containing protein</fullName>
    </recommendedName>
</protein>
<dbReference type="InterPro" id="IPR027268">
    <property type="entry name" value="Peptidase_M4/M1_CTD_sf"/>
</dbReference>
<dbReference type="AlphaFoldDB" id="A0AAE1C145"/>
<reference evidence="3" key="1">
    <citation type="submission" date="2023-07" db="EMBL/GenBank/DDBJ databases">
        <title>Black Yeasts Isolated from many extreme environments.</title>
        <authorList>
            <person name="Coleine C."/>
            <person name="Stajich J.E."/>
            <person name="Selbmann L."/>
        </authorList>
    </citation>
    <scope>NUCLEOTIDE SEQUENCE</scope>
    <source>
        <strain evidence="3">CCFEE 5485</strain>
    </source>
</reference>
<dbReference type="InterPro" id="IPR036034">
    <property type="entry name" value="PDZ_sf"/>
</dbReference>
<evidence type="ECO:0000313" key="4">
    <source>
        <dbReference type="Proteomes" id="UP001274830"/>
    </source>
</evidence>
<feature type="chain" id="PRO_5042257516" description="PDZ domain-containing protein" evidence="1">
    <location>
        <begin position="17"/>
        <end position="587"/>
    </location>
</feature>
<dbReference type="EMBL" id="JAUTXT010000020">
    <property type="protein sequence ID" value="KAK3674351.1"/>
    <property type="molecule type" value="Genomic_DNA"/>
</dbReference>
<evidence type="ECO:0000259" key="2">
    <source>
        <dbReference type="PROSITE" id="PS50106"/>
    </source>
</evidence>
<keyword evidence="4" id="KW-1185">Reference proteome</keyword>
<dbReference type="Proteomes" id="UP001274830">
    <property type="component" value="Unassembled WGS sequence"/>
</dbReference>
<organism evidence="3 4">
    <name type="scientific">Recurvomyces mirabilis</name>
    <dbReference type="NCBI Taxonomy" id="574656"/>
    <lineage>
        <taxon>Eukaryota</taxon>
        <taxon>Fungi</taxon>
        <taxon>Dikarya</taxon>
        <taxon>Ascomycota</taxon>
        <taxon>Pezizomycotina</taxon>
        <taxon>Dothideomycetes</taxon>
        <taxon>Dothideomycetidae</taxon>
        <taxon>Mycosphaerellales</taxon>
        <taxon>Teratosphaeriaceae</taxon>
        <taxon>Recurvomyces</taxon>
    </lineage>
</organism>
<keyword evidence="1" id="KW-0732">Signal</keyword>
<name>A0AAE1C145_9PEZI</name>
<proteinExistence type="predicted"/>
<feature type="domain" description="PDZ" evidence="2">
    <location>
        <begin position="486"/>
        <end position="535"/>
    </location>
</feature>
<sequence length="587" mass="66078">MVVFFFLLLFPALLSPGQVLQTALMGTPAISITFTPVLDGTQTPRLNVALLLHTPVTSPNNFLIELPIAIGNVPTQAYNTTNPILAEDDLGNLELMFKDDPERQLRRWHATRPITGNVRLAFVAIPRVVDNDTPIGPRLDLRAFGNGLLGAGLSVLPLPPDVDSTYRIGLCWDLSHTARKTIFASSFGENDCEELNDKLQALQMLVFAVGNSLQRHPAKSTSPDFALFYFRQSGHIVPFDVPTLSHYIRSLHTHFSAFFTPSIREPYHVFLRPSPRAFGGAGFKRGFMLEYHEKVDVTTLELQDLLAHEIVHNWPIMDFSQNESLSAIDAKAENTWFNEGIATYYATFLPFRLGLESREDFVAKVNRALQAYYTSPARHLSNVEAAKVMWANADAQRLPYFRSTVYFIRLAYLLHEERAVSGRGATLDGLVRKLLDRRRHGLQHDLTIWQSLVSHELGAGIAQQEYAAMTSGGPDMLVPQARSLEYVDLQLGAKQQEELQLGFATSSFNSHIITDLLPDSRAQEARIREGDQIVEAKTMYWQVADDLGRNMTLLLRHTGHADVFNISYWPRAKQKLQSWQVLDRKPT</sequence>
<comment type="caution">
    <text evidence="3">The sequence shown here is derived from an EMBL/GenBank/DDBJ whole genome shotgun (WGS) entry which is preliminary data.</text>
</comment>
<feature type="signal peptide" evidence="1">
    <location>
        <begin position="1"/>
        <end position="16"/>
    </location>
</feature>
<evidence type="ECO:0000313" key="3">
    <source>
        <dbReference type="EMBL" id="KAK3674351.1"/>
    </source>
</evidence>
<dbReference type="PROSITE" id="PS50106">
    <property type="entry name" value="PDZ"/>
    <property type="match status" value="1"/>
</dbReference>
<gene>
    <name evidence="3" type="ORF">LTR78_005820</name>
</gene>
<dbReference type="Pfam" id="PF05299">
    <property type="entry name" value="Peptidase_M61"/>
    <property type="match status" value="1"/>
</dbReference>
<dbReference type="InterPro" id="IPR007963">
    <property type="entry name" value="Peptidase_M61_catalytic"/>
</dbReference>
<accession>A0AAE1C145</accession>
<dbReference type="SUPFAM" id="SSF50156">
    <property type="entry name" value="PDZ domain-like"/>
    <property type="match status" value="1"/>
</dbReference>
<evidence type="ECO:0000256" key="1">
    <source>
        <dbReference type="SAM" id="SignalP"/>
    </source>
</evidence>
<dbReference type="Gene3D" id="1.10.390.10">
    <property type="entry name" value="Neutral Protease Domain 2"/>
    <property type="match status" value="1"/>
</dbReference>
<dbReference type="InterPro" id="IPR001478">
    <property type="entry name" value="PDZ"/>
</dbReference>